<dbReference type="GO" id="GO:0005829">
    <property type="term" value="C:cytosol"/>
    <property type="evidence" value="ECO:0007669"/>
    <property type="project" value="TreeGrafter"/>
</dbReference>
<evidence type="ECO:0000256" key="5">
    <source>
        <dbReference type="ARBA" id="ARBA00022741"/>
    </source>
</evidence>
<dbReference type="AlphaFoldDB" id="A0A5C1NMA4"/>
<sequence length="283" mass="30990">MRSYDDITTLREALAIYRRSGKRIGLVPTMGNLHQGHLALVEKARATSDVVVTSIFVNPLQFGPSEDLDNYPRTLEADKAKLQAAGCDIVFTPTPQSMYPHGMGNQTLVKVSEVSEGLCGGSRPGHFDGVSTVVSMLFHIVQPDVACFGEKDYQQLAVIQRMVRDLHLPIEVIGVPTVREPSGLAMSSRNGYLSETERNTAAGLQRTLGEIRDALESGASIEENLSQGIENLRRQGFEPDYLELRAKDLSSVTENTREAVLLVAARLGSTRLIDNLSLTLPRN</sequence>
<dbReference type="KEGG" id="hbh:E4T21_19830"/>
<proteinExistence type="inferred from homology"/>
<dbReference type="Gene3D" id="3.30.1300.10">
    <property type="entry name" value="Pantoate-beta-alanine ligase, C-terminal domain"/>
    <property type="match status" value="1"/>
</dbReference>
<evidence type="ECO:0000256" key="7">
    <source>
        <dbReference type="ARBA" id="ARBA00048258"/>
    </source>
</evidence>
<evidence type="ECO:0000256" key="4">
    <source>
        <dbReference type="ARBA" id="ARBA00022655"/>
    </source>
</evidence>
<dbReference type="InterPro" id="IPR042176">
    <property type="entry name" value="Pantoate_ligase_C"/>
</dbReference>
<feature type="binding site" evidence="8">
    <location>
        <position position="178"/>
    </location>
    <ligand>
        <name>ATP</name>
        <dbReference type="ChEBI" id="CHEBI:30616"/>
    </ligand>
</feature>
<gene>
    <name evidence="8" type="primary">panC</name>
    <name evidence="9" type="ORF">E4T21_19830</name>
</gene>
<comment type="subunit">
    <text evidence="8">Homodimer.</text>
</comment>
<evidence type="ECO:0000256" key="1">
    <source>
        <dbReference type="ARBA" id="ARBA00004990"/>
    </source>
</evidence>
<name>A0A5C1NMA4_9GAMM</name>
<evidence type="ECO:0000313" key="10">
    <source>
        <dbReference type="Proteomes" id="UP000324285"/>
    </source>
</evidence>
<dbReference type="NCBIfam" id="TIGR00018">
    <property type="entry name" value="panC"/>
    <property type="match status" value="1"/>
</dbReference>
<feature type="binding site" evidence="8">
    <location>
        <position position="61"/>
    </location>
    <ligand>
        <name>(R)-pantoate</name>
        <dbReference type="ChEBI" id="CHEBI:15980"/>
    </ligand>
</feature>
<dbReference type="UniPathway" id="UPA00028">
    <property type="reaction ID" value="UER00005"/>
</dbReference>
<dbReference type="InterPro" id="IPR014729">
    <property type="entry name" value="Rossmann-like_a/b/a_fold"/>
</dbReference>
<dbReference type="OrthoDB" id="9773087at2"/>
<dbReference type="InterPro" id="IPR003721">
    <property type="entry name" value="Pantoate_ligase"/>
</dbReference>
<keyword evidence="5 8" id="KW-0547">Nucleotide-binding</keyword>
<protein>
    <recommendedName>
        <fullName evidence="8">Pantothenate synthetase</fullName>
        <shortName evidence="8">PS</shortName>
        <ecNumber evidence="8">6.3.2.1</ecNumber>
    </recommendedName>
    <alternativeName>
        <fullName evidence="8">Pantoate--beta-alanine ligase</fullName>
    </alternativeName>
    <alternativeName>
        <fullName evidence="8">Pantoate-activating enzyme</fullName>
    </alternativeName>
</protein>
<dbReference type="CDD" id="cd00560">
    <property type="entry name" value="PanC"/>
    <property type="match status" value="1"/>
</dbReference>
<feature type="binding site" evidence="8">
    <location>
        <position position="61"/>
    </location>
    <ligand>
        <name>beta-alanine</name>
        <dbReference type="ChEBI" id="CHEBI:57966"/>
    </ligand>
</feature>
<keyword evidence="3 8" id="KW-0436">Ligase</keyword>
<keyword evidence="4 8" id="KW-0566">Pantothenate biosynthesis</keyword>
<dbReference type="EMBL" id="CP038437">
    <property type="protein sequence ID" value="QEM83558.1"/>
    <property type="molecule type" value="Genomic_DNA"/>
</dbReference>
<comment type="pathway">
    <text evidence="1 8">Cofactor biosynthesis; (R)-pantothenate biosynthesis; (R)-pantothenate from (R)-pantoate and beta-alanine: step 1/1.</text>
</comment>
<feature type="binding site" evidence="8">
    <location>
        <begin position="186"/>
        <end position="189"/>
    </location>
    <ligand>
        <name>ATP</name>
        <dbReference type="ChEBI" id="CHEBI:30616"/>
    </ligand>
</feature>
<evidence type="ECO:0000256" key="8">
    <source>
        <dbReference type="HAMAP-Rule" id="MF_00158"/>
    </source>
</evidence>
<dbReference type="GO" id="GO:0004592">
    <property type="term" value="F:pantoate-beta-alanine ligase activity"/>
    <property type="evidence" value="ECO:0007669"/>
    <property type="project" value="UniProtKB-UniRule"/>
</dbReference>
<dbReference type="HAMAP" id="MF_00158">
    <property type="entry name" value="PanC"/>
    <property type="match status" value="1"/>
</dbReference>
<dbReference type="Proteomes" id="UP000324285">
    <property type="component" value="Chromosome"/>
</dbReference>
<dbReference type="RefSeq" id="WP_149286680.1">
    <property type="nucleotide sequence ID" value="NZ_CP038437.2"/>
</dbReference>
<dbReference type="GO" id="GO:0015940">
    <property type="term" value="P:pantothenate biosynthetic process"/>
    <property type="evidence" value="ECO:0007669"/>
    <property type="project" value="UniProtKB-UniRule"/>
</dbReference>
<reference evidence="9" key="1">
    <citation type="submission" date="2021-02" db="EMBL/GenBank/DDBJ databases">
        <title>Strain Y2R2, a novel species of the genus Halomonas.</title>
        <authorList>
            <person name="Huang H."/>
        </authorList>
    </citation>
    <scope>NUCLEOTIDE SEQUENCE</scope>
    <source>
        <strain evidence="9">Y2R2</strain>
    </source>
</reference>
<dbReference type="GO" id="GO:0005524">
    <property type="term" value="F:ATP binding"/>
    <property type="evidence" value="ECO:0007669"/>
    <property type="project" value="UniProtKB-KW"/>
</dbReference>
<keyword evidence="6 8" id="KW-0067">ATP-binding</keyword>
<feature type="binding site" evidence="8">
    <location>
        <begin position="149"/>
        <end position="152"/>
    </location>
    <ligand>
        <name>ATP</name>
        <dbReference type="ChEBI" id="CHEBI:30616"/>
    </ligand>
</feature>
<comment type="similarity">
    <text evidence="2 8">Belongs to the pantothenate synthetase family.</text>
</comment>
<comment type="function">
    <text evidence="8">Catalyzes the condensation of pantoate with beta-alanine in an ATP-dependent reaction via a pantoyl-adenylate intermediate.</text>
</comment>
<keyword evidence="8" id="KW-0963">Cytoplasm</keyword>
<dbReference type="PANTHER" id="PTHR21299">
    <property type="entry name" value="CYTIDYLATE KINASE/PANTOATE-BETA-ALANINE LIGASE"/>
    <property type="match status" value="1"/>
</dbReference>
<dbReference type="EC" id="6.3.2.1" evidence="8"/>
<dbReference type="Gene3D" id="3.40.50.620">
    <property type="entry name" value="HUPs"/>
    <property type="match status" value="1"/>
</dbReference>
<keyword evidence="10" id="KW-1185">Reference proteome</keyword>
<dbReference type="SUPFAM" id="SSF52374">
    <property type="entry name" value="Nucleotidylyl transferase"/>
    <property type="match status" value="1"/>
</dbReference>
<dbReference type="Pfam" id="PF02569">
    <property type="entry name" value="Pantoate_ligase"/>
    <property type="match status" value="1"/>
</dbReference>
<comment type="miscellaneous">
    <text evidence="8">The reaction proceeds by a bi uni uni bi ping pong mechanism.</text>
</comment>
<comment type="catalytic activity">
    <reaction evidence="7 8">
        <text>(R)-pantoate + beta-alanine + ATP = (R)-pantothenate + AMP + diphosphate + H(+)</text>
        <dbReference type="Rhea" id="RHEA:10912"/>
        <dbReference type="ChEBI" id="CHEBI:15378"/>
        <dbReference type="ChEBI" id="CHEBI:15980"/>
        <dbReference type="ChEBI" id="CHEBI:29032"/>
        <dbReference type="ChEBI" id="CHEBI:30616"/>
        <dbReference type="ChEBI" id="CHEBI:33019"/>
        <dbReference type="ChEBI" id="CHEBI:57966"/>
        <dbReference type="ChEBI" id="CHEBI:456215"/>
        <dbReference type="EC" id="6.3.2.1"/>
    </reaction>
</comment>
<evidence type="ECO:0000256" key="6">
    <source>
        <dbReference type="ARBA" id="ARBA00022840"/>
    </source>
</evidence>
<feature type="binding site" evidence="8">
    <location>
        <position position="155"/>
    </location>
    <ligand>
        <name>(R)-pantoate</name>
        <dbReference type="ChEBI" id="CHEBI:15980"/>
    </ligand>
</feature>
<dbReference type="PANTHER" id="PTHR21299:SF1">
    <property type="entry name" value="PANTOATE--BETA-ALANINE LIGASE"/>
    <property type="match status" value="1"/>
</dbReference>
<feature type="binding site" evidence="8">
    <location>
        <begin position="30"/>
        <end position="37"/>
    </location>
    <ligand>
        <name>ATP</name>
        <dbReference type="ChEBI" id="CHEBI:30616"/>
    </ligand>
</feature>
<accession>A0A5C1NMA4</accession>
<evidence type="ECO:0000313" key="9">
    <source>
        <dbReference type="EMBL" id="QEM83558.1"/>
    </source>
</evidence>
<feature type="active site" description="Proton donor" evidence="8">
    <location>
        <position position="37"/>
    </location>
</feature>
<comment type="subcellular location">
    <subcellularLocation>
        <location evidence="8">Cytoplasm</location>
    </subcellularLocation>
</comment>
<dbReference type="FunFam" id="3.40.50.620:FF:000013">
    <property type="entry name" value="Pantothenate synthetase"/>
    <property type="match status" value="1"/>
</dbReference>
<evidence type="ECO:0000256" key="3">
    <source>
        <dbReference type="ARBA" id="ARBA00022598"/>
    </source>
</evidence>
<evidence type="ECO:0000256" key="2">
    <source>
        <dbReference type="ARBA" id="ARBA00009256"/>
    </source>
</evidence>
<organism evidence="9 10">
    <name type="scientific">Halomonas binhaiensis</name>
    <dbReference type="NCBI Taxonomy" id="2562282"/>
    <lineage>
        <taxon>Bacteria</taxon>
        <taxon>Pseudomonadati</taxon>
        <taxon>Pseudomonadota</taxon>
        <taxon>Gammaproteobacteria</taxon>
        <taxon>Oceanospirillales</taxon>
        <taxon>Halomonadaceae</taxon>
        <taxon>Halomonas</taxon>
    </lineage>
</organism>